<organism evidence="5 6">
    <name type="scientific">Labrys monachus</name>
    <dbReference type="NCBI Taxonomy" id="217067"/>
    <lineage>
        <taxon>Bacteria</taxon>
        <taxon>Pseudomonadati</taxon>
        <taxon>Pseudomonadota</taxon>
        <taxon>Alphaproteobacteria</taxon>
        <taxon>Hyphomicrobiales</taxon>
        <taxon>Xanthobacteraceae</taxon>
        <taxon>Labrys</taxon>
    </lineage>
</organism>
<dbReference type="PANTHER" id="PTHR46401:SF2">
    <property type="entry name" value="GLYCOSYLTRANSFERASE WBBK-RELATED"/>
    <property type="match status" value="1"/>
</dbReference>
<keyword evidence="1" id="KW-0808">Transferase</keyword>
<dbReference type="PANTHER" id="PTHR46401">
    <property type="entry name" value="GLYCOSYLTRANSFERASE WBBK-RELATED"/>
    <property type="match status" value="1"/>
</dbReference>
<evidence type="ECO:0000313" key="5">
    <source>
        <dbReference type="EMBL" id="MDQ0395741.1"/>
    </source>
</evidence>
<dbReference type="Proteomes" id="UP001237448">
    <property type="component" value="Unassembled WGS sequence"/>
</dbReference>
<dbReference type="InterPro" id="IPR049625">
    <property type="entry name" value="Glyco_transf_61_cat"/>
</dbReference>
<evidence type="ECO:0000256" key="2">
    <source>
        <dbReference type="SAM" id="MobiDB-lite"/>
    </source>
</evidence>
<dbReference type="Pfam" id="PF04577">
    <property type="entry name" value="Glyco_transf_61"/>
    <property type="match status" value="1"/>
</dbReference>
<feature type="domain" description="Glycosyl transferase family 1" evidence="3">
    <location>
        <begin position="242"/>
        <end position="391"/>
    </location>
</feature>
<name>A0ABU0FMC4_9HYPH</name>
<gene>
    <name evidence="5" type="ORF">J3R73_005533</name>
</gene>
<accession>A0ABU0FMC4</accession>
<sequence>MSGRREARPTASVATSRSRPAGEGRCPLLYLDITDLLSHLRLTRAVSGIQRVQCELIRHLESPPQGPEVAFTVFGEGGLRMVAKPQLLGIVDRIGAGSASKLRSRIRTVLEGTVPVTVRPGDLFLATGAFWTVAGVGRLVGQLRDCGVTLGVFLHDILPISRPEYFEENTGNRLVRPLVEVLALADFVMTSSNYNREALAAYRRERDLPSIPIHVVPLGHDLPKRPGRGTEAGDAVAALLRSPFVLCVGTLEVRKNLPYLFNIWKLMADAGRPSIPTLVLARRKGWLVDDILRQIEACSHLDGRIVLLHDLSDRALDLLYRHCLLTIFPSFDEGWGLPVGESLAHGKICLASAAGGVPEVGGAFADYIDPYNVRDGYARLVRYLDEPERRAEREMEIAERFPLRSWRNCAAAIMLGVTAELQAPPKPSLSPSAISLPPNIFLQIGRRVDGSAREAVLGHLSGDAACVSGWGVPQAAGIAASAPLSVLRFRAGRAPRATVVIVFRFSASGSKACGIDMRAASGARRQVAIEPGADRIVTLSCESEEDGLVTVFLQTPDQEDVRSPPRRSAWKLKGFLYIQPSVLAGAPSGAGPQASGAPATPAPAPGAADRTFVAAVSSSAPVHGVGSLAAFLRVPHSRWRCASEATLYRREPIFADSSDRRLFLTRYRNAGSARLGAVPDDLALRRLRDPYVSMSRYTEGAIFDGSGFAKDAGYVEVAPKDAPWLTRTSTGIRVRKEALAEAPPLDGAFAIFFNGNLHNYYHWVAEGLLALDVLTQTVGQSLGLRIALPRTMDIDAAFDHRASLAALGFDAWPVVEAPPPMARVGEAVWLESHDIMEGIPAAHVRRFQRRIASRYAERRGPRDKRLLIRRLGPTRAIDNFEAVEALLRPRGFETVQLEGTDIEDQILLFQRAEFVIGAHGAGLANLLFCEPGTRVIEFMPAVEMRPFFWLISEKLGLRHAMQFCTGLEGTGFQASLHVDIDRLRTLYGLLDGDR</sequence>
<dbReference type="SUPFAM" id="SSF53756">
    <property type="entry name" value="UDP-Glycosyltransferase/glycogen phosphorylase"/>
    <property type="match status" value="1"/>
</dbReference>
<evidence type="ECO:0000259" key="3">
    <source>
        <dbReference type="Pfam" id="PF00534"/>
    </source>
</evidence>
<evidence type="ECO:0000259" key="4">
    <source>
        <dbReference type="Pfam" id="PF04577"/>
    </source>
</evidence>
<reference evidence="5 6" key="1">
    <citation type="submission" date="2023-07" db="EMBL/GenBank/DDBJ databases">
        <title>Genomic Encyclopedia of Type Strains, Phase IV (KMG-IV): sequencing the most valuable type-strain genomes for metagenomic binning, comparative biology and taxonomic classification.</title>
        <authorList>
            <person name="Goeker M."/>
        </authorList>
    </citation>
    <scope>NUCLEOTIDE SEQUENCE [LARGE SCALE GENOMIC DNA]</scope>
    <source>
        <strain evidence="5 6">DSM 5896</strain>
    </source>
</reference>
<dbReference type="CDD" id="cd03809">
    <property type="entry name" value="GT4_MtfB-like"/>
    <property type="match status" value="1"/>
</dbReference>
<dbReference type="InterPro" id="IPR001296">
    <property type="entry name" value="Glyco_trans_1"/>
</dbReference>
<comment type="caution">
    <text evidence="5">The sequence shown here is derived from an EMBL/GenBank/DDBJ whole genome shotgun (WGS) entry which is preliminary data.</text>
</comment>
<evidence type="ECO:0000313" key="6">
    <source>
        <dbReference type="Proteomes" id="UP001237448"/>
    </source>
</evidence>
<proteinExistence type="predicted"/>
<feature type="domain" description="Glycosyltransferase 61 catalytic" evidence="4">
    <location>
        <begin position="760"/>
        <end position="936"/>
    </location>
</feature>
<keyword evidence="6" id="KW-1185">Reference proteome</keyword>
<dbReference type="EMBL" id="JAUSVK010000001">
    <property type="protein sequence ID" value="MDQ0395741.1"/>
    <property type="molecule type" value="Genomic_DNA"/>
</dbReference>
<evidence type="ECO:0000256" key="1">
    <source>
        <dbReference type="ARBA" id="ARBA00022679"/>
    </source>
</evidence>
<dbReference type="RefSeq" id="WP_307434903.1">
    <property type="nucleotide sequence ID" value="NZ_JAUSVK010000001.1"/>
</dbReference>
<protein>
    <submittedName>
        <fullName evidence="5">Glycosyltransferase involved in cell wall biosynthesis</fullName>
    </submittedName>
</protein>
<feature type="region of interest" description="Disordered" evidence="2">
    <location>
        <begin position="1"/>
        <end position="21"/>
    </location>
</feature>
<dbReference type="Gene3D" id="3.40.50.2000">
    <property type="entry name" value="Glycogen Phosphorylase B"/>
    <property type="match status" value="1"/>
</dbReference>
<dbReference type="Pfam" id="PF00534">
    <property type="entry name" value="Glycos_transf_1"/>
    <property type="match status" value="1"/>
</dbReference>